<organism evidence="2 3">
    <name type="scientific">Algoriphagus ornithinivorans</name>
    <dbReference type="NCBI Taxonomy" id="226506"/>
    <lineage>
        <taxon>Bacteria</taxon>
        <taxon>Pseudomonadati</taxon>
        <taxon>Bacteroidota</taxon>
        <taxon>Cytophagia</taxon>
        <taxon>Cytophagales</taxon>
        <taxon>Cyclobacteriaceae</taxon>
        <taxon>Algoriphagus</taxon>
    </lineage>
</organism>
<proteinExistence type="predicted"/>
<name>A0A1I5GQW1_9BACT</name>
<dbReference type="Proteomes" id="UP000199564">
    <property type="component" value="Unassembled WGS sequence"/>
</dbReference>
<dbReference type="PANTHER" id="PTHR41521:SF4">
    <property type="entry name" value="BLR0684 PROTEIN"/>
    <property type="match status" value="1"/>
</dbReference>
<dbReference type="AlphaFoldDB" id="A0A1I5GQW1"/>
<dbReference type="STRING" id="226506.SAMN04488519_10612"/>
<dbReference type="RefSeq" id="WP_091653787.1">
    <property type="nucleotide sequence ID" value="NZ_FOVW01000006.1"/>
</dbReference>
<dbReference type="SUPFAM" id="SSF54909">
    <property type="entry name" value="Dimeric alpha+beta barrel"/>
    <property type="match status" value="1"/>
</dbReference>
<gene>
    <name evidence="2" type="ORF">SAMN04488519_10612</name>
</gene>
<dbReference type="InterPro" id="IPR010753">
    <property type="entry name" value="DUF1330"/>
</dbReference>
<accession>A0A1I5GQW1</accession>
<evidence type="ECO:0000313" key="3">
    <source>
        <dbReference type="Proteomes" id="UP000199564"/>
    </source>
</evidence>
<feature type="domain" description="DUF1330" evidence="1">
    <location>
        <begin position="2"/>
        <end position="93"/>
    </location>
</feature>
<dbReference type="Pfam" id="PF07045">
    <property type="entry name" value="DUF1330"/>
    <property type="match status" value="1"/>
</dbReference>
<dbReference type="Gene3D" id="3.30.70.100">
    <property type="match status" value="1"/>
</dbReference>
<keyword evidence="3" id="KW-1185">Reference proteome</keyword>
<dbReference type="PANTHER" id="PTHR41521">
    <property type="match status" value="1"/>
</dbReference>
<sequence length="95" mass="10964">MPAYIIVEVDITDQVQYEEYKKLTPATVEKYGGKFVLRGQPVEALEGDWTHDRLVMLQFPDGKSAKVWYNSKEYQEAKEIRSKAGSAKFFLIESE</sequence>
<protein>
    <submittedName>
        <fullName evidence="2">Uncharacterized conserved protein, DUF1330 family</fullName>
    </submittedName>
</protein>
<dbReference type="EMBL" id="FOVW01000006">
    <property type="protein sequence ID" value="SFO38246.1"/>
    <property type="molecule type" value="Genomic_DNA"/>
</dbReference>
<evidence type="ECO:0000313" key="2">
    <source>
        <dbReference type="EMBL" id="SFO38246.1"/>
    </source>
</evidence>
<evidence type="ECO:0000259" key="1">
    <source>
        <dbReference type="Pfam" id="PF07045"/>
    </source>
</evidence>
<reference evidence="3" key="1">
    <citation type="submission" date="2016-10" db="EMBL/GenBank/DDBJ databases">
        <authorList>
            <person name="Varghese N."/>
            <person name="Submissions S."/>
        </authorList>
    </citation>
    <scope>NUCLEOTIDE SEQUENCE [LARGE SCALE GENOMIC DNA]</scope>
    <source>
        <strain evidence="3">DSM 15282</strain>
    </source>
</reference>
<dbReference type="InterPro" id="IPR011008">
    <property type="entry name" value="Dimeric_a/b-barrel"/>
</dbReference>